<dbReference type="Gene3D" id="1.20.58.2220">
    <property type="entry name" value="Formin, FH2 domain"/>
    <property type="match status" value="1"/>
</dbReference>
<keyword evidence="4" id="KW-1185">Reference proteome</keyword>
<dbReference type="InterPro" id="IPR042201">
    <property type="entry name" value="FH2_Formin_sf"/>
</dbReference>
<feature type="domain" description="FH2" evidence="2">
    <location>
        <begin position="3"/>
        <end position="402"/>
    </location>
</feature>
<dbReference type="Pfam" id="PF02181">
    <property type="entry name" value="FH2"/>
    <property type="match status" value="1"/>
</dbReference>
<feature type="compositionally biased region" description="Polar residues" evidence="1">
    <location>
        <begin position="392"/>
        <end position="409"/>
    </location>
</feature>
<evidence type="ECO:0000259" key="2">
    <source>
        <dbReference type="PROSITE" id="PS51444"/>
    </source>
</evidence>
<dbReference type="SMART" id="SM00498">
    <property type="entry name" value="FH2"/>
    <property type="match status" value="1"/>
</dbReference>
<dbReference type="EMBL" id="JAAAHW010001176">
    <property type="protein sequence ID" value="KAF9996381.1"/>
    <property type="molecule type" value="Genomic_DNA"/>
</dbReference>
<accession>A0A9P6SSA0</accession>
<proteinExistence type="predicted"/>
<dbReference type="AlphaFoldDB" id="A0A9P6SSA0"/>
<reference evidence="3" key="1">
    <citation type="journal article" date="2020" name="Fungal Divers.">
        <title>Resolving the Mortierellaceae phylogeny through synthesis of multi-gene phylogenetics and phylogenomics.</title>
        <authorList>
            <person name="Vandepol N."/>
            <person name="Liber J."/>
            <person name="Desiro A."/>
            <person name="Na H."/>
            <person name="Kennedy M."/>
            <person name="Barry K."/>
            <person name="Grigoriev I.V."/>
            <person name="Miller A.N."/>
            <person name="O'Donnell K."/>
            <person name="Stajich J.E."/>
            <person name="Bonito G."/>
        </authorList>
    </citation>
    <scope>NUCLEOTIDE SEQUENCE</scope>
    <source>
        <strain evidence="3">MES-2147</strain>
    </source>
</reference>
<dbReference type="InterPro" id="IPR015425">
    <property type="entry name" value="FH2_Formin"/>
</dbReference>
<protein>
    <recommendedName>
        <fullName evidence="2">FH2 domain-containing protein</fullName>
    </recommendedName>
</protein>
<dbReference type="SUPFAM" id="SSF101447">
    <property type="entry name" value="Formin homology 2 domain (FH2 domain)"/>
    <property type="match status" value="1"/>
</dbReference>
<evidence type="ECO:0000256" key="1">
    <source>
        <dbReference type="SAM" id="MobiDB-lite"/>
    </source>
</evidence>
<evidence type="ECO:0000313" key="3">
    <source>
        <dbReference type="EMBL" id="KAF9996381.1"/>
    </source>
</evidence>
<dbReference type="InterPro" id="IPR051425">
    <property type="entry name" value="Formin_Homology"/>
</dbReference>
<organism evidence="3 4">
    <name type="scientific">Modicella reniformis</name>
    <dbReference type="NCBI Taxonomy" id="1440133"/>
    <lineage>
        <taxon>Eukaryota</taxon>
        <taxon>Fungi</taxon>
        <taxon>Fungi incertae sedis</taxon>
        <taxon>Mucoromycota</taxon>
        <taxon>Mortierellomycotina</taxon>
        <taxon>Mortierellomycetes</taxon>
        <taxon>Mortierellales</taxon>
        <taxon>Mortierellaceae</taxon>
        <taxon>Modicella</taxon>
    </lineage>
</organism>
<name>A0A9P6SSA0_9FUNG</name>
<dbReference type="OrthoDB" id="1668162at2759"/>
<evidence type="ECO:0000313" key="4">
    <source>
        <dbReference type="Proteomes" id="UP000749646"/>
    </source>
</evidence>
<sequence length="475" mass="53462">MALPQAIKPTRPMKQLFWNKLPMGTITQTVWKDICDPTSDLGAIELDYTEIDEIFCKNQTVSDVNATVEKKKAVSLFSHTRANNIAIMLSRIKLSYPEIRMALLEILDEKLSIENLKAIKQYVPTSDEIELIKDYDGDFEGLGPAEKFYRQIVDIPRLSERLSTMMFRRRLEIDVAELKPEMDVLRLTIEELQNSRRLKSLLKTVLLIGNHMNAASFRGNAYGFQLDALLKIRDTKGTDGAKPGSGTLLHYLAKAINAKDPSLLKFLEEAPHIEAAARISVQTLMNSVNSLVAGMNQIREETRVLRTIKTVPPNDLYIDVMEKFVDTNEEGIQKIVEVGEGLEQDLRKLLTFYGEDPNNTKPEGFFGMLVSFSTMLQKSQIENEALLKKLNKSQQPTNLNRRPSATQGGLSVPPVRDGHLDDAIRGLRSGLRRNRRDRPMSHLYSELSMDALQAINASVAKAGALAHSRQSSRLQ</sequence>
<gene>
    <name evidence="3" type="ORF">BGZ65_008027</name>
</gene>
<feature type="region of interest" description="Disordered" evidence="1">
    <location>
        <begin position="392"/>
        <end position="421"/>
    </location>
</feature>
<dbReference type="Proteomes" id="UP000749646">
    <property type="component" value="Unassembled WGS sequence"/>
</dbReference>
<dbReference type="PROSITE" id="PS51444">
    <property type="entry name" value="FH2"/>
    <property type="match status" value="1"/>
</dbReference>
<dbReference type="PANTHER" id="PTHR45725:SF1">
    <property type="entry name" value="DISHEVELLED ASSOCIATED ACTIVATOR OF MORPHOGENESIS, ISOFORM D"/>
    <property type="match status" value="1"/>
</dbReference>
<comment type="caution">
    <text evidence="3">The sequence shown here is derived from an EMBL/GenBank/DDBJ whole genome shotgun (WGS) entry which is preliminary data.</text>
</comment>
<dbReference type="PANTHER" id="PTHR45725">
    <property type="entry name" value="FORMIN HOMOLOGY 2 FAMILY MEMBER"/>
    <property type="match status" value="1"/>
</dbReference>